<accession>A0A9P3GMH6</accession>
<evidence type="ECO:0000313" key="2">
    <source>
        <dbReference type="Proteomes" id="UP000703269"/>
    </source>
</evidence>
<dbReference type="EMBL" id="BPQB01000057">
    <property type="protein sequence ID" value="GJE96195.1"/>
    <property type="molecule type" value="Genomic_DNA"/>
</dbReference>
<organism evidence="1 2">
    <name type="scientific">Phanerochaete sordida</name>
    <dbReference type="NCBI Taxonomy" id="48140"/>
    <lineage>
        <taxon>Eukaryota</taxon>
        <taxon>Fungi</taxon>
        <taxon>Dikarya</taxon>
        <taxon>Basidiomycota</taxon>
        <taxon>Agaricomycotina</taxon>
        <taxon>Agaricomycetes</taxon>
        <taxon>Polyporales</taxon>
        <taxon>Phanerochaetaceae</taxon>
        <taxon>Phanerochaete</taxon>
    </lineage>
</organism>
<dbReference type="Proteomes" id="UP000703269">
    <property type="component" value="Unassembled WGS sequence"/>
</dbReference>
<dbReference type="AlphaFoldDB" id="A0A9P3GMH6"/>
<proteinExistence type="predicted"/>
<name>A0A9P3GMH6_9APHY</name>
<comment type="caution">
    <text evidence="1">The sequence shown here is derived from an EMBL/GenBank/DDBJ whole genome shotgun (WGS) entry which is preliminary data.</text>
</comment>
<sequence length="197" mass="21147">MRCGVSKAYAGNRSGRLTSSCEHNANVSASATRASRLQTQCHSSTRDKKNVGPSCVLQLTGPLGSAACEKPNVLRCAVCCRASVLRIHAKPTPPQCNWSPEDIRAQVLSSFTRPCNTAAVLYPTNSRSTVEGIPVTRADFFRPLGLGHPDFRSSRPRAAKNASLSSMRATIWSAEWFVPSMACEDLSQGAPRQAAAL</sequence>
<reference evidence="1 2" key="1">
    <citation type="submission" date="2021-08" db="EMBL/GenBank/DDBJ databases">
        <title>Draft Genome Sequence of Phanerochaete sordida strain YK-624.</title>
        <authorList>
            <person name="Mori T."/>
            <person name="Dohra H."/>
            <person name="Suzuki T."/>
            <person name="Kawagishi H."/>
            <person name="Hirai H."/>
        </authorList>
    </citation>
    <scope>NUCLEOTIDE SEQUENCE [LARGE SCALE GENOMIC DNA]</scope>
    <source>
        <strain evidence="1 2">YK-624</strain>
    </source>
</reference>
<gene>
    <name evidence="1" type="ORF">PsYK624_123880</name>
</gene>
<keyword evidence="2" id="KW-1185">Reference proteome</keyword>
<evidence type="ECO:0000313" key="1">
    <source>
        <dbReference type="EMBL" id="GJE96195.1"/>
    </source>
</evidence>
<protein>
    <submittedName>
        <fullName evidence="1">Uncharacterized protein</fullName>
    </submittedName>
</protein>